<reference evidence="4" key="1">
    <citation type="submission" date="2021-01" db="EMBL/GenBank/DDBJ databases">
        <title>Phytophthora aleatoria, a newly-described species from Pinus radiata is distinct from Phytophthora cactorum isolates based on comparative genomics.</title>
        <authorList>
            <person name="Mcdougal R."/>
            <person name="Panda P."/>
            <person name="Williams N."/>
            <person name="Studholme D.J."/>
        </authorList>
    </citation>
    <scope>NUCLEOTIDE SEQUENCE</scope>
    <source>
        <strain evidence="4">NZFS 3830</strain>
    </source>
</reference>
<dbReference type="GO" id="GO:0006096">
    <property type="term" value="P:glycolytic process"/>
    <property type="evidence" value="ECO:0007669"/>
    <property type="project" value="TreeGrafter"/>
</dbReference>
<dbReference type="InterPro" id="IPR020829">
    <property type="entry name" value="GlycerAld_3-P_DH_cat"/>
</dbReference>
<name>A0A8T1TM39_9STRA</name>
<dbReference type="VEuPathDB" id="FungiDB:PC110_g19823"/>
<dbReference type="GO" id="GO:0005829">
    <property type="term" value="C:cytosol"/>
    <property type="evidence" value="ECO:0007669"/>
    <property type="project" value="TreeGrafter"/>
</dbReference>
<dbReference type="PANTHER" id="PTHR10836">
    <property type="entry name" value="GLYCERALDEHYDE 3-PHOSPHATE DEHYDROGENASE"/>
    <property type="match status" value="1"/>
</dbReference>
<organism evidence="4 5">
    <name type="scientific">Phytophthora cactorum</name>
    <dbReference type="NCBI Taxonomy" id="29920"/>
    <lineage>
        <taxon>Eukaryota</taxon>
        <taxon>Sar</taxon>
        <taxon>Stramenopiles</taxon>
        <taxon>Oomycota</taxon>
        <taxon>Peronosporomycetes</taxon>
        <taxon>Peronosporales</taxon>
        <taxon>Peronosporaceae</taxon>
        <taxon>Phytophthora</taxon>
    </lineage>
</organism>
<dbReference type="InterPro" id="IPR020831">
    <property type="entry name" value="GlycerAld/Erythrose_P_DH"/>
</dbReference>
<comment type="similarity">
    <text evidence="1">Belongs to the glyceraldehyde-3-phosphate dehydrogenase family.</text>
</comment>
<dbReference type="OrthoDB" id="93088at2759"/>
<evidence type="ECO:0000313" key="4">
    <source>
        <dbReference type="EMBL" id="KAG6944551.1"/>
    </source>
</evidence>
<dbReference type="Proteomes" id="UP000688947">
    <property type="component" value="Unassembled WGS sequence"/>
</dbReference>
<evidence type="ECO:0000256" key="2">
    <source>
        <dbReference type="ARBA" id="ARBA00023002"/>
    </source>
</evidence>
<dbReference type="EMBL" id="JAENGZ010002189">
    <property type="protein sequence ID" value="KAG6944551.1"/>
    <property type="molecule type" value="Genomic_DNA"/>
</dbReference>
<evidence type="ECO:0000256" key="1">
    <source>
        <dbReference type="ARBA" id="ARBA00007406"/>
    </source>
</evidence>
<protein>
    <recommendedName>
        <fullName evidence="3">Glyceraldehyde 3-phosphate dehydrogenase catalytic domain-containing protein</fullName>
    </recommendedName>
</protein>
<evidence type="ECO:0000259" key="3">
    <source>
        <dbReference type="Pfam" id="PF02800"/>
    </source>
</evidence>
<gene>
    <name evidence="4" type="ORF">JG687_00017805</name>
</gene>
<proteinExistence type="inferred from homology"/>
<dbReference type="PANTHER" id="PTHR10836:SF76">
    <property type="entry name" value="GLYCERALDEHYDE-3-PHOSPHATE DEHYDROGENASE-RELATED"/>
    <property type="match status" value="1"/>
</dbReference>
<accession>A0A8T1TM39</accession>
<dbReference type="AlphaFoldDB" id="A0A8T1TM39"/>
<feature type="domain" description="Glyceraldehyde 3-phosphate dehydrogenase catalytic" evidence="3">
    <location>
        <begin position="123"/>
        <end position="176"/>
    </location>
</feature>
<evidence type="ECO:0000313" key="5">
    <source>
        <dbReference type="Proteomes" id="UP000688947"/>
    </source>
</evidence>
<dbReference type="Pfam" id="PF02800">
    <property type="entry name" value="Gp_dh_C"/>
    <property type="match status" value="1"/>
</dbReference>
<comment type="caution">
    <text evidence="4">The sequence shown here is derived from an EMBL/GenBank/DDBJ whole genome shotgun (WGS) entry which is preliminary data.</text>
</comment>
<dbReference type="GO" id="GO:0004365">
    <property type="term" value="F:glyceraldehyde-3-phosphate dehydrogenase (NAD+) (phosphorylating) activity"/>
    <property type="evidence" value="ECO:0007669"/>
    <property type="project" value="TreeGrafter"/>
</dbReference>
<sequence length="198" mass="21102">MLLAARFTARSPAEISSGKAGATYVCESTALFRTAEKDQIHIEGGCKKDYDGSPPVVSNASYTTNCLAPLAKMVNDKLGIVEGDDGHATTATLLPIIIPSAPIDEIVGKVLPVLNGKHRDMVVRAAVKAASEGELAGILTYKEDQVVSNDFLHDKRSIMFDADVCIALNDNFVTHVSCGTTTSEATRTVPGRDERPKL</sequence>
<keyword evidence="2" id="KW-0560">Oxidoreductase</keyword>